<dbReference type="Proteomes" id="UP000254343">
    <property type="component" value="Unassembled WGS sequence"/>
</dbReference>
<evidence type="ECO:0000256" key="2">
    <source>
        <dbReference type="ARBA" id="ARBA00001936"/>
    </source>
</evidence>
<evidence type="ECO:0000256" key="14">
    <source>
        <dbReference type="ARBA" id="ARBA00023136"/>
    </source>
</evidence>
<keyword evidence="9 20" id="KW-0997">Cell inner membrane</keyword>
<evidence type="ECO:0000256" key="16">
    <source>
        <dbReference type="ARBA" id="ARBA00023211"/>
    </source>
</evidence>
<evidence type="ECO:0000256" key="15">
    <source>
        <dbReference type="ARBA" id="ARBA00023209"/>
    </source>
</evidence>
<keyword evidence="11 21" id="KW-0812">Transmembrane</keyword>
<evidence type="ECO:0000256" key="11">
    <source>
        <dbReference type="ARBA" id="ARBA00022692"/>
    </source>
</evidence>
<dbReference type="EMBL" id="UIGB01000001">
    <property type="protein sequence ID" value="SUU84969.1"/>
    <property type="molecule type" value="Genomic_DNA"/>
</dbReference>
<keyword evidence="16 20" id="KW-0464">Manganese</keyword>
<dbReference type="NCBIfam" id="NF045888">
    <property type="entry name" value="PhCholSynBrdy"/>
    <property type="match status" value="1"/>
</dbReference>
<evidence type="ECO:0000256" key="3">
    <source>
        <dbReference type="ARBA" id="ARBA00004429"/>
    </source>
</evidence>
<evidence type="ECO:0000256" key="12">
    <source>
        <dbReference type="ARBA" id="ARBA00022989"/>
    </source>
</evidence>
<evidence type="ECO:0000256" key="9">
    <source>
        <dbReference type="ARBA" id="ARBA00022519"/>
    </source>
</evidence>
<keyword evidence="10 20" id="KW-0808">Transferase</keyword>
<evidence type="ECO:0000256" key="18">
    <source>
        <dbReference type="ARBA" id="ARBA00033321"/>
    </source>
</evidence>
<organism evidence="22 23">
    <name type="scientific">Afipia felis</name>
    <name type="common">Cat scratch disease bacillus</name>
    <dbReference type="NCBI Taxonomy" id="1035"/>
    <lineage>
        <taxon>Bacteria</taxon>
        <taxon>Pseudomonadati</taxon>
        <taxon>Pseudomonadota</taxon>
        <taxon>Alphaproteobacteria</taxon>
        <taxon>Hyphomicrobiales</taxon>
        <taxon>Nitrobacteraceae</taxon>
        <taxon>Afipia</taxon>
    </lineage>
</organism>
<comment type="similarity">
    <text evidence="4 20">Belongs to the CDP-alcohol phosphatidyltransferase class-I family.</text>
</comment>
<evidence type="ECO:0000256" key="1">
    <source>
        <dbReference type="ARBA" id="ARBA00000958"/>
    </source>
</evidence>
<comment type="cofactor">
    <cofactor evidence="2 20">
        <name>Mn(2+)</name>
        <dbReference type="ChEBI" id="CHEBI:29035"/>
    </cofactor>
</comment>
<dbReference type="PIRSF" id="PIRSF000851">
    <property type="entry name" value="PcS"/>
    <property type="match status" value="1"/>
</dbReference>
<dbReference type="InterPro" id="IPR026027">
    <property type="entry name" value="PcS"/>
</dbReference>
<keyword evidence="15 20" id="KW-0594">Phospholipid biosynthesis</keyword>
<evidence type="ECO:0000313" key="23">
    <source>
        <dbReference type="Proteomes" id="UP000254343"/>
    </source>
</evidence>
<dbReference type="EC" id="2.7.8.24" evidence="5 20"/>
<feature type="transmembrane region" description="Helical" evidence="21">
    <location>
        <begin position="81"/>
        <end position="102"/>
    </location>
</feature>
<protein>
    <recommendedName>
        <fullName evidence="6 20">Phosphatidylcholine synthase</fullName>
        <shortName evidence="20">PC synthase</shortName>
        <shortName evidence="20">PCS</shortName>
        <ecNumber evidence="5 20">2.7.8.24</ecNumber>
    </recommendedName>
    <alternativeName>
        <fullName evidence="18 20">CDP-diglyceride-choline O-phosphatidyltransferase</fullName>
    </alternativeName>
</protein>
<accession>A0A380W8K2</accession>
<evidence type="ECO:0000256" key="17">
    <source>
        <dbReference type="ARBA" id="ARBA00023264"/>
    </source>
</evidence>
<evidence type="ECO:0000256" key="7">
    <source>
        <dbReference type="ARBA" id="ARBA00022475"/>
    </source>
</evidence>
<dbReference type="AlphaFoldDB" id="A0A380W8K2"/>
<feature type="transmembrane region" description="Helical" evidence="21">
    <location>
        <begin position="108"/>
        <end position="129"/>
    </location>
</feature>
<comment type="catalytic activity">
    <reaction evidence="1 20">
        <text>a CDP-1,2-diacyl-sn-glycerol + choline = a 1,2-diacyl-sn-glycero-3-phosphocholine + CMP + H(+)</text>
        <dbReference type="Rhea" id="RHEA:14597"/>
        <dbReference type="ChEBI" id="CHEBI:15354"/>
        <dbReference type="ChEBI" id="CHEBI:15378"/>
        <dbReference type="ChEBI" id="CHEBI:57643"/>
        <dbReference type="ChEBI" id="CHEBI:58332"/>
        <dbReference type="ChEBI" id="CHEBI:60377"/>
        <dbReference type="EC" id="2.7.8.24"/>
    </reaction>
</comment>
<dbReference type="InterPro" id="IPR000462">
    <property type="entry name" value="CDP-OH_P_trans"/>
</dbReference>
<proteinExistence type="inferred from homology"/>
<evidence type="ECO:0000313" key="22">
    <source>
        <dbReference type="EMBL" id="SUU84969.1"/>
    </source>
</evidence>
<dbReference type="Pfam" id="PF01066">
    <property type="entry name" value="CDP-OH_P_transf"/>
    <property type="match status" value="1"/>
</dbReference>
<keyword evidence="12 21" id="KW-1133">Transmembrane helix</keyword>
<evidence type="ECO:0000256" key="8">
    <source>
        <dbReference type="ARBA" id="ARBA00022516"/>
    </source>
</evidence>
<evidence type="ECO:0000256" key="19">
    <source>
        <dbReference type="ARBA" id="ARBA00037468"/>
    </source>
</evidence>
<reference evidence="22 23" key="1">
    <citation type="submission" date="2018-06" db="EMBL/GenBank/DDBJ databases">
        <authorList>
            <consortium name="Pathogen Informatics"/>
            <person name="Doyle S."/>
        </authorList>
    </citation>
    <scope>NUCLEOTIDE SEQUENCE [LARGE SCALE GENOMIC DNA]</scope>
    <source>
        <strain evidence="22 23">NCTC12722</strain>
    </source>
</reference>
<dbReference type="InterPro" id="IPR043130">
    <property type="entry name" value="CDP-OH_PTrfase_TM_dom"/>
</dbReference>
<dbReference type="GO" id="GO:0005886">
    <property type="term" value="C:plasma membrane"/>
    <property type="evidence" value="ECO:0007669"/>
    <property type="project" value="UniProtKB-SubCell"/>
</dbReference>
<keyword evidence="17 20" id="KW-1208">Phospholipid metabolism</keyword>
<evidence type="ECO:0000256" key="20">
    <source>
        <dbReference type="PIRNR" id="PIRNR000851"/>
    </source>
</evidence>
<feature type="transmembrane region" description="Helical" evidence="21">
    <location>
        <begin position="194"/>
        <end position="212"/>
    </location>
</feature>
<evidence type="ECO:0000256" key="6">
    <source>
        <dbReference type="ARBA" id="ARBA00015623"/>
    </source>
</evidence>
<dbReference type="GO" id="GO:0050520">
    <property type="term" value="F:phosphatidylcholine synthase activity"/>
    <property type="evidence" value="ECO:0007669"/>
    <property type="project" value="UniProtKB-EC"/>
</dbReference>
<feature type="transmembrane region" description="Helical" evidence="21">
    <location>
        <begin position="218"/>
        <end position="238"/>
    </location>
</feature>
<evidence type="ECO:0000256" key="10">
    <source>
        <dbReference type="ARBA" id="ARBA00022679"/>
    </source>
</evidence>
<comment type="function">
    <text evidence="19 20">Condenses choline with CDP-diglyceride to produce phosphatidylcholine and CMP.</text>
</comment>
<evidence type="ECO:0000256" key="21">
    <source>
        <dbReference type="SAM" id="Phobius"/>
    </source>
</evidence>
<keyword evidence="13 20" id="KW-0443">Lipid metabolism</keyword>
<dbReference type="Gene3D" id="1.20.120.1760">
    <property type="match status" value="1"/>
</dbReference>
<dbReference type="GO" id="GO:0008654">
    <property type="term" value="P:phospholipid biosynthetic process"/>
    <property type="evidence" value="ECO:0007669"/>
    <property type="project" value="UniProtKB-KW"/>
</dbReference>
<keyword evidence="8 20" id="KW-0444">Lipid biosynthesis</keyword>
<evidence type="ECO:0000256" key="13">
    <source>
        <dbReference type="ARBA" id="ARBA00023098"/>
    </source>
</evidence>
<gene>
    <name evidence="22" type="primary">pcs</name>
    <name evidence="22" type="ORF">NCTC12722_02173</name>
</gene>
<feature type="transmembrane region" description="Helical" evidence="21">
    <location>
        <begin position="20"/>
        <end position="41"/>
    </location>
</feature>
<evidence type="ECO:0000256" key="5">
    <source>
        <dbReference type="ARBA" id="ARBA00013195"/>
    </source>
</evidence>
<evidence type="ECO:0000256" key="4">
    <source>
        <dbReference type="ARBA" id="ARBA00010441"/>
    </source>
</evidence>
<name>A0A380W8K2_AFIFE</name>
<dbReference type="RefSeq" id="WP_002715794.1">
    <property type="nucleotide sequence ID" value="NZ_UFSI01000001.1"/>
</dbReference>
<keyword evidence="7 20" id="KW-1003">Cell membrane</keyword>
<keyword evidence="14 20" id="KW-0472">Membrane</keyword>
<comment type="subcellular location">
    <subcellularLocation>
        <location evidence="3 20">Cell inner membrane</location>
        <topology evidence="3 20">Multi-pass membrane protein</topology>
    </subcellularLocation>
</comment>
<sequence>MGWMTDSRAPSRSPDASTRARAFAVHLLTASGAALAFLALLEAVREHWAMMFVWLGAALLVDGIDGPLARRFDVVDVLPNWSGAILDLVVDFLTYVFVPAYAIVASKLLLPLAAPLIGLAIVMSGALYFADLRMKTEDNHFRGFPALWNAAAFYLLLLKPSPVVATAVLAAFVILTFTPFHTLHPLRTARGRPLTLVLIGVGAVLSIYTIVADFDVPTVVKIVLCAIAGYVLFSDLVVQIRRWIRP</sequence>